<dbReference type="AlphaFoldDB" id="A0A8H7CG15"/>
<dbReference type="Proteomes" id="UP000620124">
    <property type="component" value="Unassembled WGS sequence"/>
</dbReference>
<keyword evidence="3" id="KW-1185">Reference proteome</keyword>
<dbReference type="EMBL" id="JACAZI010000027">
    <property type="protein sequence ID" value="KAF7334138.1"/>
    <property type="molecule type" value="Genomic_DNA"/>
</dbReference>
<accession>A0A8H7CG15</accession>
<dbReference type="OrthoDB" id="2652955at2759"/>
<reference evidence="2" key="1">
    <citation type="submission" date="2020-05" db="EMBL/GenBank/DDBJ databases">
        <title>Mycena genomes resolve the evolution of fungal bioluminescence.</title>
        <authorList>
            <person name="Tsai I.J."/>
        </authorList>
    </citation>
    <scope>NUCLEOTIDE SEQUENCE</scope>
    <source>
        <strain evidence="2">CCC161011</strain>
    </source>
</reference>
<organism evidence="2 3">
    <name type="scientific">Mycena venus</name>
    <dbReference type="NCBI Taxonomy" id="2733690"/>
    <lineage>
        <taxon>Eukaryota</taxon>
        <taxon>Fungi</taxon>
        <taxon>Dikarya</taxon>
        <taxon>Basidiomycota</taxon>
        <taxon>Agaricomycotina</taxon>
        <taxon>Agaricomycetes</taxon>
        <taxon>Agaricomycetidae</taxon>
        <taxon>Agaricales</taxon>
        <taxon>Marasmiineae</taxon>
        <taxon>Mycenaceae</taxon>
        <taxon>Mycena</taxon>
    </lineage>
</organism>
<feature type="compositionally biased region" description="Basic and acidic residues" evidence="1">
    <location>
        <begin position="166"/>
        <end position="175"/>
    </location>
</feature>
<protein>
    <submittedName>
        <fullName evidence="2">Uncharacterized protein</fullName>
    </submittedName>
</protein>
<comment type="caution">
    <text evidence="2">The sequence shown here is derived from an EMBL/GenBank/DDBJ whole genome shotgun (WGS) entry which is preliminary data.</text>
</comment>
<evidence type="ECO:0000313" key="3">
    <source>
        <dbReference type="Proteomes" id="UP000620124"/>
    </source>
</evidence>
<feature type="region of interest" description="Disordered" evidence="1">
    <location>
        <begin position="144"/>
        <end position="189"/>
    </location>
</feature>
<proteinExistence type="predicted"/>
<gene>
    <name evidence="2" type="ORF">MVEN_02319700</name>
</gene>
<evidence type="ECO:0000313" key="2">
    <source>
        <dbReference type="EMBL" id="KAF7334138.1"/>
    </source>
</evidence>
<evidence type="ECO:0000256" key="1">
    <source>
        <dbReference type="SAM" id="MobiDB-lite"/>
    </source>
</evidence>
<name>A0A8H7CG15_9AGAR</name>
<sequence length="189" mass="21000">MQVACTLPTVEVYSQSLGPADYPIIEDPVWLIPLGSPENVPLNNAAFVQVCGNATNIKKDDVTFAIIAEQYVSATKKPEVFPVCCHIPDTSRFQKYKPVPAKTMKRFIVNVDQVILCQSVSHRRPEAVQLRSYPELLKFTGFFGSQDPDKSEEPRTKKHKTAGYRVAEEVNDKGEGPSSGRHQGGRTTH</sequence>